<dbReference type="RefSeq" id="WP_201095344.1">
    <property type="nucleotide sequence ID" value="NZ_CP067393.1"/>
</dbReference>
<protein>
    <submittedName>
        <fullName evidence="1">Uncharacterized protein</fullName>
    </submittedName>
</protein>
<proteinExistence type="predicted"/>
<gene>
    <name evidence="1" type="ORF">JHT90_06450</name>
</gene>
<evidence type="ECO:0000313" key="1">
    <source>
        <dbReference type="EMBL" id="QQP86879.1"/>
    </source>
</evidence>
<reference evidence="1 2" key="1">
    <citation type="submission" date="2021-01" db="EMBL/GenBank/DDBJ databases">
        <title>Entomomonas sp. F2A isolated from a house cricket (Acheta domesticus).</title>
        <authorList>
            <person name="Spergser J."/>
            <person name="Busse H.-J."/>
        </authorList>
    </citation>
    <scope>NUCLEOTIDE SEQUENCE [LARGE SCALE GENOMIC DNA]</scope>
    <source>
        <strain evidence="1 2">F2A</strain>
    </source>
</reference>
<dbReference type="KEGG" id="eaz:JHT90_06450"/>
<keyword evidence="2" id="KW-1185">Reference proteome</keyword>
<evidence type="ECO:0000313" key="2">
    <source>
        <dbReference type="Proteomes" id="UP000595278"/>
    </source>
</evidence>
<organism evidence="1 2">
    <name type="scientific">Entomomonas asaccharolytica</name>
    <dbReference type="NCBI Taxonomy" id="2785331"/>
    <lineage>
        <taxon>Bacteria</taxon>
        <taxon>Pseudomonadati</taxon>
        <taxon>Pseudomonadota</taxon>
        <taxon>Gammaproteobacteria</taxon>
        <taxon>Pseudomonadales</taxon>
        <taxon>Pseudomonadaceae</taxon>
        <taxon>Entomomonas</taxon>
    </lineage>
</organism>
<dbReference type="AlphaFoldDB" id="A0A974NHT5"/>
<name>A0A974NHT5_9GAMM</name>
<accession>A0A974NHT5</accession>
<dbReference type="Proteomes" id="UP000595278">
    <property type="component" value="Chromosome"/>
</dbReference>
<sequence length="232" mass="26645">MLDLPNTVYNSDYTKLAYLIAQSLADLRYSLPNDDQLLSVIKNCDSSVEVAHAINKYYVSLLNEALLKSAGTGKAAVATLLNVQYWKHDGDPSGDRCSIHFLQYMFENPTREDIKTFCKYMDYYILNLHLGGFNGHTTFSVTLPQKALNQLTEEKLDRYMCPLMFRSGEINSQPTITGYLLDVGLMRQHDTETKNHFGFVQRTFDVIKDYNRFILHAEDFLPDYLIINLAEE</sequence>
<dbReference type="EMBL" id="CP067393">
    <property type="protein sequence ID" value="QQP86879.1"/>
    <property type="molecule type" value="Genomic_DNA"/>
</dbReference>